<proteinExistence type="predicted"/>
<dbReference type="RefSeq" id="WP_036424256.1">
    <property type="nucleotide sequence ID" value="NZ_BCSX01000045.1"/>
</dbReference>
<evidence type="ECO:0000313" key="2">
    <source>
        <dbReference type="Proteomes" id="UP000069620"/>
    </source>
</evidence>
<organism evidence="1 2">
    <name type="scientific">Mycolicibacterium brisbanense</name>
    <dbReference type="NCBI Taxonomy" id="146020"/>
    <lineage>
        <taxon>Bacteria</taxon>
        <taxon>Bacillati</taxon>
        <taxon>Actinomycetota</taxon>
        <taxon>Actinomycetes</taxon>
        <taxon>Mycobacteriales</taxon>
        <taxon>Mycobacteriaceae</taxon>
        <taxon>Mycolicibacterium</taxon>
    </lineage>
</organism>
<dbReference type="AlphaFoldDB" id="A0A117I750"/>
<reference evidence="2" key="2">
    <citation type="submission" date="2016-02" db="EMBL/GenBank/DDBJ databases">
        <title>Draft genome sequence of five rapidly growing Mycobacterium species.</title>
        <authorList>
            <person name="Katahira K."/>
            <person name="Gotou Y."/>
            <person name="Iida K."/>
            <person name="Ogura Y."/>
            <person name="Hayashi T."/>
        </authorList>
    </citation>
    <scope>NUCLEOTIDE SEQUENCE [LARGE SCALE GENOMIC DNA]</scope>
    <source>
        <strain evidence="2">JCM15654</strain>
    </source>
</reference>
<dbReference type="PANTHER" id="PTHR38009">
    <property type="entry name" value="CONSERVED HYPOTHETICAL PHAGE TAIL PROTEIN"/>
    <property type="match status" value="1"/>
</dbReference>
<keyword evidence="2" id="KW-1185">Reference proteome</keyword>
<dbReference type="STRING" id="146020.RMCB_5150"/>
<dbReference type="InterPro" id="IPR010667">
    <property type="entry name" value="Phage_T4_Gp19"/>
</dbReference>
<dbReference type="OrthoDB" id="9799891at2"/>
<accession>A0A117I750</accession>
<dbReference type="GO" id="GO:0005198">
    <property type="term" value="F:structural molecule activity"/>
    <property type="evidence" value="ECO:0007669"/>
    <property type="project" value="InterPro"/>
</dbReference>
<sequence length="155" mass="16788">MSTPQLPPGDADEVFVGVCFAVKFDKTDIGKFSSCEGFGLEVVMEQREEGGNNGLVWQLPTRMKYSNIKLTRPVGPDSAKLTKWIVKALNGLTPTTGEIKAMDAAGNPVMTWQLEGVVPVRWTGPSLNLDSPKVFTETLEIAHHGFTPEKGSPNG</sequence>
<dbReference type="NCBIfam" id="TIGR02241">
    <property type="entry name" value="conserved hypothetical phage tail region protein"/>
    <property type="match status" value="1"/>
</dbReference>
<evidence type="ECO:0000313" key="1">
    <source>
        <dbReference type="EMBL" id="GAS91054.1"/>
    </source>
</evidence>
<name>A0A117I750_9MYCO</name>
<dbReference type="Pfam" id="PF06841">
    <property type="entry name" value="Phage_T4_gp19"/>
    <property type="match status" value="1"/>
</dbReference>
<dbReference type="PANTHER" id="PTHR38009:SF1">
    <property type="entry name" value="CONSERVED HYPOTHETICAL PHAGE TAIL PROTEIN"/>
    <property type="match status" value="1"/>
</dbReference>
<dbReference type="EMBL" id="BCSX01000045">
    <property type="protein sequence ID" value="GAS91054.1"/>
    <property type="molecule type" value="Genomic_DNA"/>
</dbReference>
<dbReference type="InterPro" id="IPR011747">
    <property type="entry name" value="CHP02241"/>
</dbReference>
<comment type="caution">
    <text evidence="1">The sequence shown here is derived from an EMBL/GenBank/DDBJ whole genome shotgun (WGS) entry which is preliminary data.</text>
</comment>
<protein>
    <submittedName>
        <fullName evidence="1">Phage tail protein</fullName>
    </submittedName>
</protein>
<dbReference type="Proteomes" id="UP000069620">
    <property type="component" value="Unassembled WGS sequence"/>
</dbReference>
<gene>
    <name evidence="1" type="ORF">RMCB_5150</name>
</gene>
<reference evidence="2" key="1">
    <citation type="journal article" date="2016" name="Genome Announc.">
        <title>Draft Genome Sequences of Five Rapidly Growing Mycobacterium Species, M. thermoresistibile, M. fortuitum subsp. acetamidolyticum, M. canariasense, M. brisbanense, and M. novocastrense.</title>
        <authorList>
            <person name="Katahira K."/>
            <person name="Ogura Y."/>
            <person name="Gotoh Y."/>
            <person name="Hayashi T."/>
        </authorList>
    </citation>
    <scope>NUCLEOTIDE SEQUENCE [LARGE SCALE GENOMIC DNA]</scope>
    <source>
        <strain evidence="2">JCM15654</strain>
    </source>
</reference>